<comment type="caution">
    <text evidence="2">The sequence shown here is derived from an EMBL/GenBank/DDBJ whole genome shotgun (WGS) entry which is preliminary data.</text>
</comment>
<protein>
    <submittedName>
        <fullName evidence="2">ABC-type transport system involved in multi-copper enzyme maturation permease subunit</fullName>
    </submittedName>
</protein>
<organism evidence="2 3">
    <name type="scientific">Desmospora profundinema</name>
    <dbReference type="NCBI Taxonomy" id="1571184"/>
    <lineage>
        <taxon>Bacteria</taxon>
        <taxon>Bacillati</taxon>
        <taxon>Bacillota</taxon>
        <taxon>Bacilli</taxon>
        <taxon>Bacillales</taxon>
        <taxon>Thermoactinomycetaceae</taxon>
        <taxon>Desmospora</taxon>
    </lineage>
</organism>
<evidence type="ECO:0000313" key="2">
    <source>
        <dbReference type="EMBL" id="MDR6226684.1"/>
    </source>
</evidence>
<feature type="transmembrane region" description="Helical" evidence="1">
    <location>
        <begin position="290"/>
        <end position="309"/>
    </location>
</feature>
<dbReference type="PANTHER" id="PTHR39177:SF1">
    <property type="entry name" value="ABC TRANSPORTER PERMEASE YTRC-RELATED"/>
    <property type="match status" value="1"/>
</dbReference>
<feature type="transmembrane region" description="Helical" evidence="1">
    <location>
        <begin position="87"/>
        <end position="104"/>
    </location>
</feature>
<keyword evidence="1" id="KW-0472">Membrane</keyword>
<dbReference type="Pfam" id="PF12679">
    <property type="entry name" value="ABC2_membrane_2"/>
    <property type="match status" value="1"/>
</dbReference>
<feature type="transmembrane region" description="Helical" evidence="1">
    <location>
        <begin position="20"/>
        <end position="39"/>
    </location>
</feature>
<feature type="transmembrane region" description="Helical" evidence="1">
    <location>
        <begin position="315"/>
        <end position="334"/>
    </location>
</feature>
<dbReference type="EMBL" id="JAVDQG010000006">
    <property type="protein sequence ID" value="MDR6226684.1"/>
    <property type="molecule type" value="Genomic_DNA"/>
</dbReference>
<name>A0ABU1IPG7_9BACL</name>
<dbReference type="RefSeq" id="WP_309866940.1">
    <property type="nucleotide sequence ID" value="NZ_JAVDQG010000006.1"/>
</dbReference>
<keyword evidence="1" id="KW-1133">Transmembrane helix</keyword>
<dbReference type="PANTHER" id="PTHR39177">
    <property type="entry name" value="ABC TRANSPORTER PERMEASE YTRC-RELATED"/>
    <property type="match status" value="1"/>
</dbReference>
<proteinExistence type="predicted"/>
<evidence type="ECO:0000313" key="3">
    <source>
        <dbReference type="Proteomes" id="UP001185012"/>
    </source>
</evidence>
<dbReference type="InterPro" id="IPR053046">
    <property type="entry name" value="ABC-5_transporter"/>
</dbReference>
<reference evidence="2 3" key="1">
    <citation type="submission" date="2023-07" db="EMBL/GenBank/DDBJ databases">
        <title>Genomic Encyclopedia of Type Strains, Phase IV (KMG-IV): sequencing the most valuable type-strain genomes for metagenomic binning, comparative biology and taxonomic classification.</title>
        <authorList>
            <person name="Goeker M."/>
        </authorList>
    </citation>
    <scope>NUCLEOTIDE SEQUENCE [LARGE SCALE GENOMIC DNA]</scope>
    <source>
        <strain evidence="2 3">DSM 45903</strain>
    </source>
</reference>
<feature type="transmembrane region" description="Helical" evidence="1">
    <location>
        <begin position="125"/>
        <end position="155"/>
    </location>
</feature>
<feature type="transmembrane region" description="Helical" evidence="1">
    <location>
        <begin position="167"/>
        <end position="186"/>
    </location>
</feature>
<dbReference type="Proteomes" id="UP001185012">
    <property type="component" value="Unassembled WGS sequence"/>
</dbReference>
<sequence>MTSASSSKALWWKEWRQNRWSWMILFVIVTWLPVGKTVLKAVLNEPFVAEIYGGLPREVAWSYEVGAVLSREPVMLDNGFTFQDPPLIELAPFAVLVFGAWIVSRERMPDTTSVLASMPYTRGQILMAKVSFGSLSILAMTSFSLLFTWIIPFFFPAVYHPLTAVEWFLYVTPILLAAFALGVFAASWTANPVVAIGVSIGLMLFPVIIRRFVLEWLHIPSLHEEMAALQYHLLLPDLLNRYQWNEITWIIPPTLLFIGGILILSARALFQRNDLENNGGVVAIGHVRQWLSALVPILAGLCVLSLYIGPFDGRSPWWALGLMSTGTAITWYVIKAAVLRLKAPSSDKGGIR</sequence>
<accession>A0ABU1IPG7</accession>
<gene>
    <name evidence="2" type="ORF">JOE21_002694</name>
</gene>
<keyword evidence="3" id="KW-1185">Reference proteome</keyword>
<feature type="transmembrane region" description="Helical" evidence="1">
    <location>
        <begin position="247"/>
        <end position="270"/>
    </location>
</feature>
<keyword evidence="1" id="KW-0812">Transmembrane</keyword>
<feature type="transmembrane region" description="Helical" evidence="1">
    <location>
        <begin position="193"/>
        <end position="213"/>
    </location>
</feature>
<evidence type="ECO:0000256" key="1">
    <source>
        <dbReference type="SAM" id="Phobius"/>
    </source>
</evidence>